<dbReference type="GO" id="GO:0005524">
    <property type="term" value="F:ATP binding"/>
    <property type="evidence" value="ECO:0007669"/>
    <property type="project" value="InterPro"/>
</dbReference>
<dbReference type="PROSITE" id="PS00108">
    <property type="entry name" value="PROTEIN_KINASE_ST"/>
    <property type="match status" value="1"/>
</dbReference>
<dbReference type="PANTHER" id="PTHR44329">
    <property type="entry name" value="SERINE/THREONINE-PROTEIN KINASE TNNI3K-RELATED"/>
    <property type="match status" value="1"/>
</dbReference>
<dbReference type="InterPro" id="IPR000719">
    <property type="entry name" value="Prot_kinase_dom"/>
</dbReference>
<dbReference type="SUPFAM" id="SSF56112">
    <property type="entry name" value="Protein kinase-like (PK-like)"/>
    <property type="match status" value="1"/>
</dbReference>
<dbReference type="AlphaFoldDB" id="A0A0D3A5P9"/>
<dbReference type="GO" id="GO:0004674">
    <property type="term" value="F:protein serine/threonine kinase activity"/>
    <property type="evidence" value="ECO:0007669"/>
    <property type="project" value="TreeGrafter"/>
</dbReference>
<dbReference type="eggNOG" id="KOG0192">
    <property type="taxonomic scope" value="Eukaryota"/>
</dbReference>
<dbReference type="STRING" id="109376.A0A0D3A5P9"/>
<dbReference type="Proteomes" id="UP000032141">
    <property type="component" value="Chromosome C1"/>
</dbReference>
<dbReference type="HOGENOM" id="CLU_1837870_0_0_1"/>
<accession>A0A0D3A5P9</accession>
<dbReference type="Gramene" id="Bo1g037080.1">
    <property type="protein sequence ID" value="Bo1g037080.1"/>
    <property type="gene ID" value="Bo1g037080"/>
</dbReference>
<keyword evidence="3" id="KW-1185">Reference proteome</keyword>
<dbReference type="InterPro" id="IPR008271">
    <property type="entry name" value="Ser/Thr_kinase_AS"/>
</dbReference>
<protein>
    <recommendedName>
        <fullName evidence="1">Protein kinase domain-containing protein</fullName>
    </recommendedName>
</protein>
<dbReference type="PANTHER" id="PTHR44329:SF281">
    <property type="entry name" value="SERINE_THREONINE-PROTEIN KINASE CTR1"/>
    <property type="match status" value="1"/>
</dbReference>
<proteinExistence type="predicted"/>
<reference evidence="2 3" key="1">
    <citation type="journal article" date="2014" name="Genome Biol.">
        <title>Transcriptome and methylome profiling reveals relics of genome dominance in the mesopolyploid Brassica oleracea.</title>
        <authorList>
            <person name="Parkin I.A."/>
            <person name="Koh C."/>
            <person name="Tang H."/>
            <person name="Robinson S.J."/>
            <person name="Kagale S."/>
            <person name="Clarke W.E."/>
            <person name="Town C.D."/>
            <person name="Nixon J."/>
            <person name="Krishnakumar V."/>
            <person name="Bidwell S.L."/>
            <person name="Denoeud F."/>
            <person name="Belcram H."/>
            <person name="Links M.G."/>
            <person name="Just J."/>
            <person name="Clarke C."/>
            <person name="Bender T."/>
            <person name="Huebert T."/>
            <person name="Mason A.S."/>
            <person name="Pires J.C."/>
            <person name="Barker G."/>
            <person name="Moore J."/>
            <person name="Walley P.G."/>
            <person name="Manoli S."/>
            <person name="Batley J."/>
            <person name="Edwards D."/>
            <person name="Nelson M.N."/>
            <person name="Wang X."/>
            <person name="Paterson A.H."/>
            <person name="King G."/>
            <person name="Bancroft I."/>
            <person name="Chalhoub B."/>
            <person name="Sharpe A.G."/>
        </authorList>
    </citation>
    <scope>NUCLEOTIDE SEQUENCE</scope>
    <source>
        <strain evidence="2 3">cv. TO1000</strain>
    </source>
</reference>
<dbReference type="EnsemblPlants" id="Bo1g037080.1">
    <property type="protein sequence ID" value="Bo1g037080.1"/>
    <property type="gene ID" value="Bo1g037080"/>
</dbReference>
<sequence>MAYDVAKGMNYLHNHNPLIVHRDLKSPNLLVDKKYTVKPEWMSPEVMRDEHPMRSQPCTVLGSSCGSLLHCRNHGGTLNLAQVVASGGFKNKRLEIPWNLNLNPQIRNLEVCVMQRLVLRLIRGQWNLMQLTIDISISMK</sequence>
<evidence type="ECO:0000313" key="2">
    <source>
        <dbReference type="EnsemblPlants" id="Bo1g037080.1"/>
    </source>
</evidence>
<dbReference type="InterPro" id="IPR011009">
    <property type="entry name" value="Kinase-like_dom_sf"/>
</dbReference>
<feature type="domain" description="Protein kinase" evidence="1">
    <location>
        <begin position="1"/>
        <end position="140"/>
    </location>
</feature>
<dbReference type="Gene3D" id="1.10.510.10">
    <property type="entry name" value="Transferase(Phosphotransferase) domain 1"/>
    <property type="match status" value="1"/>
</dbReference>
<evidence type="ECO:0000313" key="3">
    <source>
        <dbReference type="Proteomes" id="UP000032141"/>
    </source>
</evidence>
<organism evidence="2 3">
    <name type="scientific">Brassica oleracea var. oleracea</name>
    <dbReference type="NCBI Taxonomy" id="109376"/>
    <lineage>
        <taxon>Eukaryota</taxon>
        <taxon>Viridiplantae</taxon>
        <taxon>Streptophyta</taxon>
        <taxon>Embryophyta</taxon>
        <taxon>Tracheophyta</taxon>
        <taxon>Spermatophyta</taxon>
        <taxon>Magnoliopsida</taxon>
        <taxon>eudicotyledons</taxon>
        <taxon>Gunneridae</taxon>
        <taxon>Pentapetalae</taxon>
        <taxon>rosids</taxon>
        <taxon>malvids</taxon>
        <taxon>Brassicales</taxon>
        <taxon>Brassicaceae</taxon>
        <taxon>Brassiceae</taxon>
        <taxon>Brassica</taxon>
    </lineage>
</organism>
<dbReference type="Pfam" id="PF07714">
    <property type="entry name" value="PK_Tyr_Ser-Thr"/>
    <property type="match status" value="1"/>
</dbReference>
<evidence type="ECO:0000259" key="1">
    <source>
        <dbReference type="PROSITE" id="PS50011"/>
    </source>
</evidence>
<name>A0A0D3A5P9_BRAOL</name>
<dbReference type="InterPro" id="IPR051681">
    <property type="entry name" value="Ser/Thr_Kinases-Pseudokinases"/>
</dbReference>
<dbReference type="PROSITE" id="PS50011">
    <property type="entry name" value="PROTEIN_KINASE_DOM"/>
    <property type="match status" value="1"/>
</dbReference>
<reference evidence="2" key="2">
    <citation type="submission" date="2015-03" db="UniProtKB">
        <authorList>
            <consortium name="EnsemblPlants"/>
        </authorList>
    </citation>
    <scope>IDENTIFICATION</scope>
</reference>
<dbReference type="InterPro" id="IPR001245">
    <property type="entry name" value="Ser-Thr/Tyr_kinase_cat_dom"/>
</dbReference>